<sequence>VIVKPMQSLVQRPRIWLKITIAWTLSLIFPLPQLFIFVHPRRICGSRGYTAPWQRKVYFTYTTIYILVIPMLIMLYCYTKIIRVVWVRAEHETRRRSSCLMPRPTETAHRTRMADRTSDTSREMCPSNENSDTGCGCDRVVKTSCSRPSKTVRWSRKVMESHRMIECASEQKGNTREDLNASSPRMSIRRGLITASKRRALVMTLTVVISFLVCHTPYFLLTLVRIYSDYQLKLERAMFLSEVLVMVHSTLNPLLYGLFTLRQYHLKHIMSLLTCSTHPTHQQHTQHLRQYSHDRTKLLSNVRSKLSSINSSGATTTTTFVSNRKSTHTDPLLRHNKPGRTKHLSTDDSSRTSLSSTKCPLSTAQCTDQMKPCCQTLDWDVCSDKGTKCLTDKQLTLLQNTHWSDVGPLVVRPPDRLPPHSCINLSAVLQSNGTLQPSGASCLPSSHRSGYCPRDVSVSCQNIGDNVLPNMNPVTRPNKMEETTVEGFNRD</sequence>
<dbReference type="InterPro" id="IPR017452">
    <property type="entry name" value="GPCR_Rhodpsn_7TM"/>
</dbReference>
<feature type="compositionally biased region" description="Basic and acidic residues" evidence="7">
    <location>
        <begin position="106"/>
        <end position="122"/>
    </location>
</feature>
<feature type="region of interest" description="Disordered" evidence="7">
    <location>
        <begin position="103"/>
        <end position="125"/>
    </location>
</feature>
<feature type="region of interest" description="Disordered" evidence="7">
    <location>
        <begin position="309"/>
        <end position="358"/>
    </location>
</feature>
<dbReference type="PANTHER" id="PTHR24241:SF117">
    <property type="entry name" value="G-PROTEIN COUPLED RECEPTORS FAMILY 1 PROFILE DOMAIN-CONTAINING PROTEIN"/>
    <property type="match status" value="1"/>
</dbReference>
<dbReference type="PRINTS" id="PR00237">
    <property type="entry name" value="GPCRRHODOPSN"/>
</dbReference>
<evidence type="ECO:0000256" key="3">
    <source>
        <dbReference type="ARBA" id="ARBA00022692"/>
    </source>
</evidence>
<feature type="transmembrane region" description="Helical" evidence="8">
    <location>
        <begin position="200"/>
        <end position="227"/>
    </location>
</feature>
<evidence type="ECO:0000313" key="11">
    <source>
        <dbReference type="Proteomes" id="UP000678393"/>
    </source>
</evidence>
<dbReference type="AlphaFoldDB" id="A0A8S3YYS5"/>
<keyword evidence="4 8" id="KW-1133">Transmembrane helix</keyword>
<feature type="transmembrane region" description="Helical" evidence="8">
    <location>
        <begin position="58"/>
        <end position="78"/>
    </location>
</feature>
<evidence type="ECO:0000256" key="6">
    <source>
        <dbReference type="ARBA" id="ARBA00023170"/>
    </source>
</evidence>
<dbReference type="GO" id="GO:0005886">
    <property type="term" value="C:plasma membrane"/>
    <property type="evidence" value="ECO:0007669"/>
    <property type="project" value="UniProtKB-SubCell"/>
</dbReference>
<feature type="compositionally biased region" description="Polar residues" evidence="7">
    <location>
        <begin position="309"/>
        <end position="324"/>
    </location>
</feature>
<dbReference type="GO" id="GO:0032870">
    <property type="term" value="P:cellular response to hormone stimulus"/>
    <property type="evidence" value="ECO:0007669"/>
    <property type="project" value="TreeGrafter"/>
</dbReference>
<keyword evidence="11" id="KW-1185">Reference proteome</keyword>
<evidence type="ECO:0000256" key="2">
    <source>
        <dbReference type="ARBA" id="ARBA00022475"/>
    </source>
</evidence>
<dbReference type="PROSITE" id="PS50262">
    <property type="entry name" value="G_PROTEIN_RECEP_F1_2"/>
    <property type="match status" value="1"/>
</dbReference>
<evidence type="ECO:0000256" key="4">
    <source>
        <dbReference type="ARBA" id="ARBA00022989"/>
    </source>
</evidence>
<dbReference type="EMBL" id="CAJHNH020000897">
    <property type="protein sequence ID" value="CAG5120441.1"/>
    <property type="molecule type" value="Genomic_DNA"/>
</dbReference>
<dbReference type="GO" id="GO:0004930">
    <property type="term" value="F:G protein-coupled receptor activity"/>
    <property type="evidence" value="ECO:0007669"/>
    <property type="project" value="InterPro"/>
</dbReference>
<dbReference type="SUPFAM" id="SSF81321">
    <property type="entry name" value="Family A G protein-coupled receptor-like"/>
    <property type="match status" value="1"/>
</dbReference>
<dbReference type="Pfam" id="PF00001">
    <property type="entry name" value="7tm_1"/>
    <property type="match status" value="1"/>
</dbReference>
<dbReference type="OrthoDB" id="5987909at2759"/>
<reference evidence="10" key="1">
    <citation type="submission" date="2021-04" db="EMBL/GenBank/DDBJ databases">
        <authorList>
            <consortium name="Molecular Ecology Group"/>
        </authorList>
    </citation>
    <scope>NUCLEOTIDE SEQUENCE</scope>
</reference>
<accession>A0A8S3YYS5</accession>
<feature type="domain" description="G-protein coupled receptors family 1 profile" evidence="9">
    <location>
        <begin position="1"/>
        <end position="256"/>
    </location>
</feature>
<dbReference type="Proteomes" id="UP000678393">
    <property type="component" value="Unassembled WGS sequence"/>
</dbReference>
<keyword evidence="6" id="KW-0675">Receptor</keyword>
<feature type="compositionally biased region" description="Basic and acidic residues" evidence="7">
    <location>
        <begin position="478"/>
        <end position="491"/>
    </location>
</feature>
<evidence type="ECO:0000256" key="7">
    <source>
        <dbReference type="SAM" id="MobiDB-lite"/>
    </source>
</evidence>
<comment type="caution">
    <text evidence="10">The sequence shown here is derived from an EMBL/GenBank/DDBJ whole genome shotgun (WGS) entry which is preliminary data.</text>
</comment>
<evidence type="ECO:0000256" key="5">
    <source>
        <dbReference type="ARBA" id="ARBA00023136"/>
    </source>
</evidence>
<dbReference type="InterPro" id="IPR000276">
    <property type="entry name" value="GPCR_Rhodpsn"/>
</dbReference>
<proteinExistence type="predicted"/>
<dbReference type="Gene3D" id="1.20.1070.10">
    <property type="entry name" value="Rhodopsin 7-helix transmembrane proteins"/>
    <property type="match status" value="1"/>
</dbReference>
<keyword evidence="3 8" id="KW-0812">Transmembrane</keyword>
<feature type="transmembrane region" description="Helical" evidence="8">
    <location>
        <begin position="15"/>
        <end position="38"/>
    </location>
</feature>
<gene>
    <name evidence="10" type="ORF">CUNI_LOCUS5999</name>
</gene>
<protein>
    <recommendedName>
        <fullName evidence="9">G-protein coupled receptors family 1 profile domain-containing protein</fullName>
    </recommendedName>
</protein>
<feature type="compositionally biased region" description="Basic residues" evidence="7">
    <location>
        <begin position="334"/>
        <end position="343"/>
    </location>
</feature>
<keyword evidence="2" id="KW-1003">Cell membrane</keyword>
<feature type="non-terminal residue" evidence="10">
    <location>
        <position position="1"/>
    </location>
</feature>
<feature type="transmembrane region" description="Helical" evidence="8">
    <location>
        <begin position="239"/>
        <end position="261"/>
    </location>
</feature>
<feature type="region of interest" description="Disordered" evidence="7">
    <location>
        <begin position="469"/>
        <end position="491"/>
    </location>
</feature>
<name>A0A8S3YYS5_9EUPU</name>
<comment type="subcellular location">
    <subcellularLocation>
        <location evidence="1">Cell membrane</location>
        <topology evidence="1">Multi-pass membrane protein</topology>
    </subcellularLocation>
</comment>
<evidence type="ECO:0000256" key="8">
    <source>
        <dbReference type="SAM" id="Phobius"/>
    </source>
</evidence>
<keyword evidence="5 8" id="KW-0472">Membrane</keyword>
<evidence type="ECO:0000256" key="1">
    <source>
        <dbReference type="ARBA" id="ARBA00004651"/>
    </source>
</evidence>
<evidence type="ECO:0000259" key="9">
    <source>
        <dbReference type="PROSITE" id="PS50262"/>
    </source>
</evidence>
<dbReference type="GO" id="GO:0042277">
    <property type="term" value="F:peptide binding"/>
    <property type="evidence" value="ECO:0007669"/>
    <property type="project" value="TreeGrafter"/>
</dbReference>
<dbReference type="PANTHER" id="PTHR24241">
    <property type="entry name" value="NEUROPEPTIDE RECEPTOR-RELATED G-PROTEIN COUPLED RECEPTOR"/>
    <property type="match status" value="1"/>
</dbReference>
<evidence type="ECO:0000313" key="10">
    <source>
        <dbReference type="EMBL" id="CAG5120441.1"/>
    </source>
</evidence>
<organism evidence="10 11">
    <name type="scientific">Candidula unifasciata</name>
    <dbReference type="NCBI Taxonomy" id="100452"/>
    <lineage>
        <taxon>Eukaryota</taxon>
        <taxon>Metazoa</taxon>
        <taxon>Spiralia</taxon>
        <taxon>Lophotrochozoa</taxon>
        <taxon>Mollusca</taxon>
        <taxon>Gastropoda</taxon>
        <taxon>Heterobranchia</taxon>
        <taxon>Euthyneura</taxon>
        <taxon>Panpulmonata</taxon>
        <taxon>Eupulmonata</taxon>
        <taxon>Stylommatophora</taxon>
        <taxon>Helicina</taxon>
        <taxon>Helicoidea</taxon>
        <taxon>Geomitridae</taxon>
        <taxon>Candidula</taxon>
    </lineage>
</organism>